<dbReference type="EMBL" id="LKAM01000008">
    <property type="protein sequence ID" value="KUM47065.1"/>
    <property type="molecule type" value="Genomic_DNA"/>
</dbReference>
<accession>A0A101LXC4</accession>
<dbReference type="AlphaFoldDB" id="A0A101LXC4"/>
<reference evidence="1" key="1">
    <citation type="journal article" date="2015" name="Genome Biol. Evol.">
        <title>Organellar Genomes of White Spruce (Picea glauca): Assembly and Annotation.</title>
        <authorList>
            <person name="Jackman S.D."/>
            <person name="Warren R.L."/>
            <person name="Gibb E.A."/>
            <person name="Vandervalk B.P."/>
            <person name="Mohamadi H."/>
            <person name="Chu J."/>
            <person name="Raymond A."/>
            <person name="Pleasance S."/>
            <person name="Coope R."/>
            <person name="Wildung M.R."/>
            <person name="Ritland C.E."/>
            <person name="Bousquet J."/>
            <person name="Jones S.J."/>
            <person name="Bohlmann J."/>
            <person name="Birol I."/>
        </authorList>
    </citation>
    <scope>NUCLEOTIDE SEQUENCE [LARGE SCALE GENOMIC DNA]</scope>
    <source>
        <tissue evidence="1">Flushing bud</tissue>
    </source>
</reference>
<evidence type="ECO:0000313" key="1">
    <source>
        <dbReference type="EMBL" id="KUM47065.1"/>
    </source>
</evidence>
<comment type="caution">
    <text evidence="1">The sequence shown here is derived from an EMBL/GenBank/DDBJ whole genome shotgun (WGS) entry which is preliminary data.</text>
</comment>
<gene>
    <name evidence="1" type="ORF">ABT39_MTgene6071</name>
</gene>
<organism evidence="1">
    <name type="scientific">Picea glauca</name>
    <name type="common">White spruce</name>
    <name type="synonym">Pinus glauca</name>
    <dbReference type="NCBI Taxonomy" id="3330"/>
    <lineage>
        <taxon>Eukaryota</taxon>
        <taxon>Viridiplantae</taxon>
        <taxon>Streptophyta</taxon>
        <taxon>Embryophyta</taxon>
        <taxon>Tracheophyta</taxon>
        <taxon>Spermatophyta</taxon>
        <taxon>Pinopsida</taxon>
        <taxon>Pinidae</taxon>
        <taxon>Conifers I</taxon>
        <taxon>Pinales</taxon>
        <taxon>Pinaceae</taxon>
        <taxon>Picea</taxon>
    </lineage>
</organism>
<protein>
    <submittedName>
        <fullName evidence="1">Uncharacterized protein</fullName>
    </submittedName>
</protein>
<proteinExistence type="predicted"/>
<sequence>MEGGVPQGRNHSTDKAITYPIGVGRGQDLYGVNPRARWRISFIWNSGPMLSKGWWCTQDLHSPGYSL</sequence>
<geneLocation type="mitochondrion" evidence="1"/>
<keyword evidence="1" id="KW-0496">Mitochondrion</keyword>
<name>A0A101LXC4_PICGL</name>